<dbReference type="AlphaFoldDB" id="A0A8J5MLH9"/>
<keyword evidence="3" id="KW-1185">Reference proteome</keyword>
<keyword evidence="1" id="KW-1133">Transmembrane helix</keyword>
<accession>A0A8J5MLH9</accession>
<protein>
    <submittedName>
        <fullName evidence="2">Uncharacterized protein</fullName>
    </submittedName>
</protein>
<gene>
    <name evidence="2" type="ORF">Hamer_G015988</name>
</gene>
<keyword evidence="1" id="KW-0812">Transmembrane</keyword>
<evidence type="ECO:0000313" key="2">
    <source>
        <dbReference type="EMBL" id="KAG7155617.1"/>
    </source>
</evidence>
<reference evidence="2" key="1">
    <citation type="journal article" date="2021" name="Sci. Adv.">
        <title>The American lobster genome reveals insights on longevity, neural, and immune adaptations.</title>
        <authorList>
            <person name="Polinski J.M."/>
            <person name="Zimin A.V."/>
            <person name="Clark K.F."/>
            <person name="Kohn A.B."/>
            <person name="Sadowski N."/>
            <person name="Timp W."/>
            <person name="Ptitsyn A."/>
            <person name="Khanna P."/>
            <person name="Romanova D.Y."/>
            <person name="Williams P."/>
            <person name="Greenwood S.J."/>
            <person name="Moroz L.L."/>
            <person name="Walt D.R."/>
            <person name="Bodnar A.G."/>
        </authorList>
    </citation>
    <scope>NUCLEOTIDE SEQUENCE</scope>
    <source>
        <strain evidence="2">GMGI-L3</strain>
    </source>
</reference>
<dbReference type="EMBL" id="JAHLQT010041065">
    <property type="protein sequence ID" value="KAG7155617.1"/>
    <property type="molecule type" value="Genomic_DNA"/>
</dbReference>
<sequence length="46" mass="5265">MRMLATGELLVLGLWPCTNLNCFKQVAWILPFLAGVVRMLIFLKRS</sequence>
<proteinExistence type="predicted"/>
<evidence type="ECO:0000256" key="1">
    <source>
        <dbReference type="SAM" id="Phobius"/>
    </source>
</evidence>
<comment type="caution">
    <text evidence="2">The sequence shown here is derived from an EMBL/GenBank/DDBJ whole genome shotgun (WGS) entry which is preliminary data.</text>
</comment>
<name>A0A8J5MLH9_HOMAM</name>
<evidence type="ECO:0000313" key="3">
    <source>
        <dbReference type="Proteomes" id="UP000747542"/>
    </source>
</evidence>
<keyword evidence="1" id="KW-0472">Membrane</keyword>
<feature type="transmembrane region" description="Helical" evidence="1">
    <location>
        <begin position="26"/>
        <end position="43"/>
    </location>
</feature>
<organism evidence="2 3">
    <name type="scientific">Homarus americanus</name>
    <name type="common">American lobster</name>
    <dbReference type="NCBI Taxonomy" id="6706"/>
    <lineage>
        <taxon>Eukaryota</taxon>
        <taxon>Metazoa</taxon>
        <taxon>Ecdysozoa</taxon>
        <taxon>Arthropoda</taxon>
        <taxon>Crustacea</taxon>
        <taxon>Multicrustacea</taxon>
        <taxon>Malacostraca</taxon>
        <taxon>Eumalacostraca</taxon>
        <taxon>Eucarida</taxon>
        <taxon>Decapoda</taxon>
        <taxon>Pleocyemata</taxon>
        <taxon>Astacidea</taxon>
        <taxon>Nephropoidea</taxon>
        <taxon>Nephropidae</taxon>
        <taxon>Homarus</taxon>
    </lineage>
</organism>
<dbReference type="Proteomes" id="UP000747542">
    <property type="component" value="Unassembled WGS sequence"/>
</dbReference>